<dbReference type="EMBL" id="CP043329">
    <property type="protein sequence ID" value="QEK52713.1"/>
    <property type="molecule type" value="Genomic_DNA"/>
</dbReference>
<proteinExistence type="predicted"/>
<evidence type="ECO:0000313" key="2">
    <source>
        <dbReference type="EMBL" id="QEK52713.1"/>
    </source>
</evidence>
<evidence type="ECO:0000313" key="3">
    <source>
        <dbReference type="Proteomes" id="UP000323653"/>
    </source>
</evidence>
<dbReference type="Proteomes" id="UP000323653">
    <property type="component" value="Chromosome"/>
</dbReference>
<keyword evidence="3" id="KW-1185">Reference proteome</keyword>
<feature type="transmembrane region" description="Helical" evidence="1">
    <location>
        <begin position="76"/>
        <end position="95"/>
    </location>
</feature>
<name>A0A5C0VLZ6_9SPHI</name>
<feature type="transmembrane region" description="Helical" evidence="1">
    <location>
        <begin position="24"/>
        <end position="47"/>
    </location>
</feature>
<gene>
    <name evidence="2" type="ORF">FYC62_14385</name>
</gene>
<protein>
    <recommendedName>
        <fullName evidence="4">O-antigen ligase domain-containing protein</fullName>
    </recommendedName>
</protein>
<keyword evidence="1" id="KW-0812">Transmembrane</keyword>
<reference evidence="2 3" key="1">
    <citation type="submission" date="2019-08" db="EMBL/GenBank/DDBJ databases">
        <title>Pedobacter sp. nov., isolated from Han river, South Korea.</title>
        <authorList>
            <person name="Lee D.-H."/>
            <person name="Kim Y.-S."/>
            <person name="Hwang E.-M."/>
            <person name="Le Tran T.C."/>
            <person name="Cha C.-J."/>
        </authorList>
    </citation>
    <scope>NUCLEOTIDE SEQUENCE [LARGE SCALE GENOMIC DNA]</scope>
    <source>
        <strain evidence="2 3">CJ43</strain>
    </source>
</reference>
<dbReference type="AlphaFoldDB" id="A0A5C0VLZ6"/>
<keyword evidence="1" id="KW-1133">Transmembrane helix</keyword>
<evidence type="ECO:0008006" key="4">
    <source>
        <dbReference type="Google" id="ProtNLM"/>
    </source>
</evidence>
<organism evidence="2 3">
    <name type="scientific">Pedobacter aquae</name>
    <dbReference type="NCBI Taxonomy" id="2605747"/>
    <lineage>
        <taxon>Bacteria</taxon>
        <taxon>Pseudomonadati</taxon>
        <taxon>Bacteroidota</taxon>
        <taxon>Sphingobacteriia</taxon>
        <taxon>Sphingobacteriales</taxon>
        <taxon>Sphingobacteriaceae</taxon>
        <taxon>Pedobacter</taxon>
    </lineage>
</organism>
<dbReference type="KEGG" id="pej:FYC62_14385"/>
<feature type="transmembrane region" description="Helical" evidence="1">
    <location>
        <begin position="54"/>
        <end position="70"/>
    </location>
</feature>
<keyword evidence="1" id="KW-0472">Membrane</keyword>
<accession>A0A5C0VLZ6</accession>
<evidence type="ECO:0000256" key="1">
    <source>
        <dbReference type="SAM" id="Phobius"/>
    </source>
</evidence>
<sequence length="101" mass="12081">MDNQYAQNSYWLIPQNRVFVHNQYLYYLASYGVIFSFLIFVFGFILLWREINRNSLSLAFIIPIIFHMFTDNSMERQISGISIVFLLLLFTNIKIKTLSER</sequence>